<organism evidence="2 3">
    <name type="scientific">Pocillopora damicornis</name>
    <name type="common">Cauliflower coral</name>
    <name type="synonym">Millepora damicornis</name>
    <dbReference type="NCBI Taxonomy" id="46731"/>
    <lineage>
        <taxon>Eukaryota</taxon>
        <taxon>Metazoa</taxon>
        <taxon>Cnidaria</taxon>
        <taxon>Anthozoa</taxon>
        <taxon>Hexacorallia</taxon>
        <taxon>Scleractinia</taxon>
        <taxon>Astrocoeniina</taxon>
        <taxon>Pocilloporidae</taxon>
        <taxon>Pocillopora</taxon>
    </lineage>
</organism>
<protein>
    <submittedName>
        <fullName evidence="2">Uncharacterized protein</fullName>
    </submittedName>
</protein>
<accession>A0A3M6UG20</accession>
<evidence type="ECO:0000256" key="1">
    <source>
        <dbReference type="SAM" id="SignalP"/>
    </source>
</evidence>
<comment type="caution">
    <text evidence="2">The sequence shown here is derived from an EMBL/GenBank/DDBJ whole genome shotgun (WGS) entry which is preliminary data.</text>
</comment>
<evidence type="ECO:0000313" key="2">
    <source>
        <dbReference type="EMBL" id="RMX52603.1"/>
    </source>
</evidence>
<proteinExistence type="predicted"/>
<keyword evidence="1" id="KW-0732">Signal</keyword>
<feature type="signal peptide" evidence="1">
    <location>
        <begin position="1"/>
        <end position="25"/>
    </location>
</feature>
<feature type="non-terminal residue" evidence="2">
    <location>
        <position position="333"/>
    </location>
</feature>
<feature type="chain" id="PRO_5018074902" evidence="1">
    <location>
        <begin position="26"/>
        <end position="333"/>
    </location>
</feature>
<keyword evidence="3" id="KW-1185">Reference proteome</keyword>
<dbReference type="EMBL" id="RCHS01001598">
    <property type="protein sequence ID" value="RMX52603.1"/>
    <property type="molecule type" value="Genomic_DNA"/>
</dbReference>
<dbReference type="Proteomes" id="UP000275408">
    <property type="component" value="Unassembled WGS sequence"/>
</dbReference>
<sequence length="333" mass="39148">MEFLLTMQLLLLAFLQVQLVDVIYCFVGKEITMDNSGKKGCKWFKSQRVFRQASNHYYYLGFRLQGRFSMEDNSILDSLEILKEIEEEEQITVKQEKSRNTGYIGLEIFHRLYPLYQFLYDKNFVYDKMLGIPLNVVQQQIRLEIDEQLQTFPWTHEHRTGRLPSGLTKRFGHWEAEDFNHFAFPAMESCLGGMLQNNTETREIFCCLACIVKSLGNHAINGWSQADAFTFHEMCVRYVVLVEESSGIENYVSTLYNLLHFKDDTTRFSSLDDYSCWTEERTVRQHILASNNHKNIEITFALSEARREFLKLRELNQNDDVLILLKSSKLTFL</sequence>
<reference evidence="2 3" key="1">
    <citation type="journal article" date="2018" name="Sci. Rep.">
        <title>Comparative analysis of the Pocillopora damicornis genome highlights role of immune system in coral evolution.</title>
        <authorList>
            <person name="Cunning R."/>
            <person name="Bay R.A."/>
            <person name="Gillette P."/>
            <person name="Baker A.C."/>
            <person name="Traylor-Knowles N."/>
        </authorList>
    </citation>
    <scope>NUCLEOTIDE SEQUENCE [LARGE SCALE GENOMIC DNA]</scope>
    <source>
        <strain evidence="2">RSMAS</strain>
        <tissue evidence="2">Whole animal</tissue>
    </source>
</reference>
<evidence type="ECO:0000313" key="3">
    <source>
        <dbReference type="Proteomes" id="UP000275408"/>
    </source>
</evidence>
<dbReference type="AlphaFoldDB" id="A0A3M6UG20"/>
<gene>
    <name evidence="2" type="ORF">pdam_00016875</name>
</gene>
<name>A0A3M6UG20_POCDA</name>